<evidence type="ECO:0000256" key="6">
    <source>
        <dbReference type="ARBA" id="ARBA00022679"/>
    </source>
</evidence>
<evidence type="ECO:0000256" key="9">
    <source>
        <dbReference type="ARBA" id="ARBA00022842"/>
    </source>
</evidence>
<dbReference type="PANTHER" id="PTHR10267">
    <property type="entry name" value="DNA POLYMERASE SUBUNIT GAMMA-1"/>
    <property type="match status" value="1"/>
</dbReference>
<dbReference type="SUPFAM" id="SSF53098">
    <property type="entry name" value="Ribonuclease H-like"/>
    <property type="match status" value="1"/>
</dbReference>
<comment type="subcellular location">
    <subcellularLocation>
        <location evidence="2">Mitochondrion matrix</location>
        <location evidence="2">Mitochondrion nucleoid</location>
    </subcellularLocation>
</comment>
<comment type="cofactor">
    <cofactor evidence="1">
        <name>Mg(2+)</name>
        <dbReference type="ChEBI" id="CHEBI:18420"/>
    </cofactor>
</comment>
<keyword evidence="7" id="KW-0548">Nucleotidyltransferase</keyword>
<dbReference type="PROSITE" id="PS00447">
    <property type="entry name" value="DNA_POLYMERASE_A"/>
    <property type="match status" value="1"/>
</dbReference>
<evidence type="ECO:0000313" key="16">
    <source>
        <dbReference type="EMBL" id="KAK9504724.1"/>
    </source>
</evidence>
<evidence type="ECO:0000256" key="10">
    <source>
        <dbReference type="ARBA" id="ARBA00022932"/>
    </source>
</evidence>
<feature type="domain" description="DNA-directed DNA polymerase family A palm" evidence="15">
    <location>
        <begin position="745"/>
        <end position="1002"/>
    </location>
</feature>
<dbReference type="InterPro" id="IPR002297">
    <property type="entry name" value="DNA-dir_DNA_pol_A_mt"/>
</dbReference>
<evidence type="ECO:0000256" key="14">
    <source>
        <dbReference type="ARBA" id="ARBA00031966"/>
    </source>
</evidence>
<dbReference type="GO" id="GO:0008408">
    <property type="term" value="F:3'-5' exonuclease activity"/>
    <property type="evidence" value="ECO:0007669"/>
    <property type="project" value="TreeGrafter"/>
</dbReference>
<evidence type="ECO:0000256" key="4">
    <source>
        <dbReference type="ARBA" id="ARBA00012417"/>
    </source>
</evidence>
<keyword evidence="9" id="KW-0460">Magnesium</keyword>
<keyword evidence="12" id="KW-0496">Mitochondrion</keyword>
<dbReference type="PANTHER" id="PTHR10267:SF0">
    <property type="entry name" value="DNA POLYMERASE SUBUNIT GAMMA-1"/>
    <property type="match status" value="1"/>
</dbReference>
<dbReference type="Proteomes" id="UP001461498">
    <property type="component" value="Unassembled WGS sequence"/>
</dbReference>
<evidence type="ECO:0000256" key="7">
    <source>
        <dbReference type="ARBA" id="ARBA00022695"/>
    </source>
</evidence>
<evidence type="ECO:0000256" key="3">
    <source>
        <dbReference type="ARBA" id="ARBA00007705"/>
    </source>
</evidence>
<dbReference type="AlphaFoldDB" id="A0AAW1D177"/>
<dbReference type="SUPFAM" id="SSF56672">
    <property type="entry name" value="DNA/RNA polymerases"/>
    <property type="match status" value="1"/>
</dbReference>
<dbReference type="SMART" id="SM00482">
    <property type="entry name" value="POLAc"/>
    <property type="match status" value="1"/>
</dbReference>
<accession>A0AAW1D177</accession>
<dbReference type="GO" id="GO:0003677">
    <property type="term" value="F:DNA binding"/>
    <property type="evidence" value="ECO:0007669"/>
    <property type="project" value="UniProtKB-KW"/>
</dbReference>
<protein>
    <recommendedName>
        <fullName evidence="5">DNA polymerase subunit gamma-1</fullName>
        <ecNumber evidence="4">2.7.7.7</ecNumber>
    </recommendedName>
    <alternativeName>
        <fullName evidence="14">Mitochondrial DNA polymerase catalytic subunit</fullName>
    </alternativeName>
</protein>
<keyword evidence="10" id="KW-0239">DNA-directed DNA polymerase</keyword>
<evidence type="ECO:0000256" key="13">
    <source>
        <dbReference type="ARBA" id="ARBA00023271"/>
    </source>
</evidence>
<evidence type="ECO:0000256" key="2">
    <source>
        <dbReference type="ARBA" id="ARBA00004436"/>
    </source>
</evidence>
<dbReference type="PRINTS" id="PR00867">
    <property type="entry name" value="DNAPOLG"/>
</dbReference>
<dbReference type="GO" id="GO:0005760">
    <property type="term" value="C:gamma DNA polymerase complex"/>
    <property type="evidence" value="ECO:0007669"/>
    <property type="project" value="InterPro"/>
</dbReference>
<dbReference type="GO" id="GO:0003887">
    <property type="term" value="F:DNA-directed DNA polymerase activity"/>
    <property type="evidence" value="ECO:0007669"/>
    <property type="project" value="UniProtKB-KW"/>
</dbReference>
<name>A0AAW1D177_9HEMI</name>
<sequence length="1098" mass="124858">MPAYKRLSIIASDIKLFNIKVLLSRYYSLDRVQSNSCVSLDKVIDNVRLSDNVGRLTEETPATKQENQYRFNEFGIQMISETLYKQLFKHGKRIINPEMVNASLKELQSHNLCNNQEPVPETNILLPKLAGDSIEEHFWNIGNQQAGPYRELLSELVRQGIPEPPTEWSMEQGWTMYTADGVLKKVEYPDENALVFDVEVCLNEGPCPTLACAVSPTSWYGWVSTELATSTPSLQNYSTNRLIPLENPDPNITGAVPRIVVGHNVSFDRARVKEQYRIKRTPLKFMDTMSLHVCVSGVTTGQKAQLKAGSDEEDWTKLASLNNLPKVYELYCNSKLKKTDQDLFINGTLDDIRTNFQTGMNYCAQDVKATYQILQKLFPLFLERFPHPVTLAGMLELQSAYVPVNINWKKYITDSKQAYDDLEIEAHSLLTQSANDACKLFHDDQYKNDLWLWDQDWSTKQLKLKKIASYSSKKTFADVNNDQDQDNDQDFVENHLCSLKERFTFLYKKEIYLPARPPRLPGYPIWYRKLAKEIGSISIPEPEIASTALKIIPKLLRLTWKLLPLHYEKGHGWGYLVPTFTNIPIEKESLVPLAALKKHLAKHSINLKDVCTKIFRKKKKTLDETTQSCGLVKLPHKDGAQLNVGNPLARDFINRFSEDELSGSGSYAKRIIEISRMLSYWRNNRERIEKQLVCWLAKEDLPEDLKETDNIGVILPQVVVSGTLTRRAVEPTWMTVSNAIVERIGSELRGIVHAPPGYVLVGADVDSQELWIAALLSDSTIGMHGATPFGWMTLNGRKSDGTDTHTVTAKAVGVSRGQAKVLNYARIYGAGQKFAERLLRQFNAEMSQQDAADKAKKMMALTKGNRMYKLKENVLEHLSERLYNKDDAIEISRIHCKELPKLFDKSFWMGGTESAMFNCLETIANGIAPETPFLKSRLSRALEPDLDIDDKYLPTRVNWVVQSGAVDFLHLMVVSMRWFLGEQPRFCLSFHDEVRYMVEEDRKYEAALSLHLTNLLTRAFCVSRVGMNDLPQSVAFFTSVEVDKVLRKESDDDNKTPSNPFGLSKGYGIPIGESLNIYQTIEKSKATNILYKYIEGAL</sequence>
<dbReference type="EC" id="2.7.7.7" evidence="4"/>
<dbReference type="Gene3D" id="1.10.150.20">
    <property type="entry name" value="5' to 3' exonuclease, C-terminal subdomain"/>
    <property type="match status" value="1"/>
</dbReference>
<evidence type="ECO:0000259" key="15">
    <source>
        <dbReference type="SMART" id="SM00482"/>
    </source>
</evidence>
<evidence type="ECO:0000256" key="5">
    <source>
        <dbReference type="ARBA" id="ARBA00015350"/>
    </source>
</evidence>
<dbReference type="Gene3D" id="3.30.420.390">
    <property type="match status" value="2"/>
</dbReference>
<dbReference type="Pfam" id="PF18136">
    <property type="entry name" value="DNApol_Exo"/>
    <property type="match status" value="1"/>
</dbReference>
<dbReference type="Pfam" id="PF00476">
    <property type="entry name" value="DNA_pol_A"/>
    <property type="match status" value="1"/>
</dbReference>
<dbReference type="GO" id="GO:0006264">
    <property type="term" value="P:mitochondrial DNA replication"/>
    <property type="evidence" value="ECO:0007669"/>
    <property type="project" value="TreeGrafter"/>
</dbReference>
<reference evidence="16 17" key="1">
    <citation type="submission" date="2022-12" db="EMBL/GenBank/DDBJ databases">
        <title>Chromosome-level genome assembly of true bugs.</title>
        <authorList>
            <person name="Ma L."/>
            <person name="Li H."/>
        </authorList>
    </citation>
    <scope>NUCLEOTIDE SEQUENCE [LARGE SCALE GENOMIC DNA]</scope>
    <source>
        <strain evidence="16">Lab_2022b</strain>
    </source>
</reference>
<proteinExistence type="inferred from homology"/>
<evidence type="ECO:0000313" key="17">
    <source>
        <dbReference type="Proteomes" id="UP001461498"/>
    </source>
</evidence>
<evidence type="ECO:0000256" key="11">
    <source>
        <dbReference type="ARBA" id="ARBA00023125"/>
    </source>
</evidence>
<keyword evidence="6" id="KW-0808">Transferase</keyword>
<keyword evidence="17" id="KW-1185">Reference proteome</keyword>
<dbReference type="InterPro" id="IPR041336">
    <property type="entry name" value="DNApol_Exo"/>
</dbReference>
<dbReference type="InterPro" id="IPR012337">
    <property type="entry name" value="RNaseH-like_sf"/>
</dbReference>
<dbReference type="InterPro" id="IPR001098">
    <property type="entry name" value="DNA-dir_DNA_pol_A_palm_dom"/>
</dbReference>
<dbReference type="GO" id="GO:0042645">
    <property type="term" value="C:mitochondrial nucleoid"/>
    <property type="evidence" value="ECO:0007669"/>
    <property type="project" value="UniProtKB-SubCell"/>
</dbReference>
<evidence type="ECO:0000256" key="12">
    <source>
        <dbReference type="ARBA" id="ARBA00023128"/>
    </source>
</evidence>
<organism evidence="16 17">
    <name type="scientific">Rhynocoris fuscipes</name>
    <dbReference type="NCBI Taxonomy" id="488301"/>
    <lineage>
        <taxon>Eukaryota</taxon>
        <taxon>Metazoa</taxon>
        <taxon>Ecdysozoa</taxon>
        <taxon>Arthropoda</taxon>
        <taxon>Hexapoda</taxon>
        <taxon>Insecta</taxon>
        <taxon>Pterygota</taxon>
        <taxon>Neoptera</taxon>
        <taxon>Paraneoptera</taxon>
        <taxon>Hemiptera</taxon>
        <taxon>Heteroptera</taxon>
        <taxon>Panheteroptera</taxon>
        <taxon>Cimicomorpha</taxon>
        <taxon>Reduviidae</taxon>
        <taxon>Harpactorinae</taxon>
        <taxon>Harpactorini</taxon>
        <taxon>Rhynocoris</taxon>
    </lineage>
</organism>
<keyword evidence="11" id="KW-0238">DNA-binding</keyword>
<dbReference type="InterPro" id="IPR019760">
    <property type="entry name" value="DNA-dir_DNA_pol_A_CS"/>
</dbReference>
<dbReference type="EMBL" id="JAPXFL010000007">
    <property type="protein sequence ID" value="KAK9504724.1"/>
    <property type="molecule type" value="Genomic_DNA"/>
</dbReference>
<keyword evidence="8" id="KW-0235">DNA replication</keyword>
<dbReference type="Gene3D" id="3.30.70.370">
    <property type="match status" value="1"/>
</dbReference>
<gene>
    <name evidence="16" type="ORF">O3M35_010990</name>
</gene>
<dbReference type="FunFam" id="1.10.150.20:FF:000024">
    <property type="entry name" value="DNA polymerase gamma, catalytic subunit"/>
    <property type="match status" value="1"/>
</dbReference>
<comment type="similarity">
    <text evidence="3">Belongs to the DNA polymerase type-A family.</text>
</comment>
<keyword evidence="13" id="KW-1135">Mitochondrion nucleoid</keyword>
<comment type="caution">
    <text evidence="16">The sequence shown here is derived from an EMBL/GenBank/DDBJ whole genome shotgun (WGS) entry which is preliminary data.</text>
</comment>
<evidence type="ECO:0000256" key="8">
    <source>
        <dbReference type="ARBA" id="ARBA00022705"/>
    </source>
</evidence>
<evidence type="ECO:0000256" key="1">
    <source>
        <dbReference type="ARBA" id="ARBA00001946"/>
    </source>
</evidence>
<dbReference type="InterPro" id="IPR043502">
    <property type="entry name" value="DNA/RNA_pol_sf"/>
</dbReference>